<dbReference type="Pfam" id="PF00656">
    <property type="entry name" value="Peptidase_C14"/>
    <property type="match status" value="2"/>
</dbReference>
<dbReference type="InterPro" id="IPR018247">
    <property type="entry name" value="EF_Hand_1_Ca_BS"/>
</dbReference>
<comment type="caution">
    <text evidence="4">The sequence shown here is derived from an EMBL/GenBank/DDBJ whole genome shotgun (WGS) entry which is preliminary data.</text>
</comment>
<gene>
    <name evidence="4" type="primary">MCA1</name>
    <name evidence="4" type="ORF">SNAT2548_LOCUS29776</name>
</gene>
<comment type="similarity">
    <text evidence="1">Belongs to the peptidase C14B family.</text>
</comment>
<evidence type="ECO:0000313" key="5">
    <source>
        <dbReference type="Proteomes" id="UP000604046"/>
    </source>
</evidence>
<dbReference type="Proteomes" id="UP000604046">
    <property type="component" value="Unassembled WGS sequence"/>
</dbReference>
<sequence>MAAGAAQVSKLSANLPPPTEAPAEGGKAVRSVDVVVVVSCVKAAFDRVRGQGRVMLGATRQRRKMWIGDGRVASNSPSCGSLFQDANNFLASTRWVSLGDLATLPFALTRIWLKLQLTTFATCQALCRTPAVIRELYKEFGKLPLEDTTEAYQSEHGLGNAARIGKGQGEPKGQFSFMLTSPELGPYPTTISYTFTFVGVEAPPEEDEGMLAPEVAGSQIFLNAQETDGDQLDEVPEAAWGAGLMPCFTMGTTARLLEAPREMQSQYYQSHYGHHTNHTSQHLDRKQGFYLARVLMMHKDLWGWALTVHGNKATRVRSCGTDELSRCRFQQLYQPYSPGYAYQMGGSFLGVQADEARAASRNTGNWAEVKTVGVQSPNCLDLILTSGAFKTILLELSEPPGPESERNISAALQWLVKGAGPGDHLLFHYSGHGSQKRDMSGEEADGKDETIVPCDFNKSGMITDDELRRMLVDGLPKGCRLTVIMDCCHSAGHDVKTRTTTPGIRTLHRRRRHPSEAEVVLLSGCKDFQTSSDISGGIAGNRAAGAMTTAFRKIISKKKSISYHHLLLEMRNFLKQQGFDQVPQLCMEFHLNFEESFLPEADPPVAQLPTPLRSTQRRALTIGINYFSLTPGQGRLSGCINDSETMITVLKDTFKFEDSQICRLRDDHTNMMPTKANILAAMRWLTQGVGSGDELFLHYSGHGGRADDRSGDELTGKDDTLIPCDFQSAGQISDDELHSLLVEHLPAVQHSGTSCCHCLSLCVNGKGGPSGAMRPPQTILKNGADIVVPVVGQPSRQTERSGSLAPKAAGAMTTAFRHVISPAISCEDLLLQMRHFLQRNSFSQVDSRIHRLEEQIQELRQRPLKSKDES</sequence>
<dbReference type="InterPro" id="IPR011600">
    <property type="entry name" value="Pept_C14_caspase"/>
</dbReference>
<dbReference type="PROSITE" id="PS00018">
    <property type="entry name" value="EF_HAND_1"/>
    <property type="match status" value="1"/>
</dbReference>
<proteinExistence type="inferred from homology"/>
<accession>A0A812TM27</accession>
<feature type="domain" description="Peptidase C14 caspase" evidence="3">
    <location>
        <begin position="406"/>
        <end position="586"/>
    </location>
</feature>
<evidence type="ECO:0000256" key="1">
    <source>
        <dbReference type="ARBA" id="ARBA00009005"/>
    </source>
</evidence>
<dbReference type="GO" id="GO:0004197">
    <property type="term" value="F:cysteine-type endopeptidase activity"/>
    <property type="evidence" value="ECO:0007669"/>
    <property type="project" value="InterPro"/>
</dbReference>
<feature type="domain" description="Peptidase C14 caspase" evidence="3">
    <location>
        <begin position="617"/>
        <end position="844"/>
    </location>
</feature>
<dbReference type="PANTHER" id="PTHR48104:SF30">
    <property type="entry name" value="METACASPASE-1"/>
    <property type="match status" value="1"/>
</dbReference>
<organism evidence="4 5">
    <name type="scientific">Symbiodinium natans</name>
    <dbReference type="NCBI Taxonomy" id="878477"/>
    <lineage>
        <taxon>Eukaryota</taxon>
        <taxon>Sar</taxon>
        <taxon>Alveolata</taxon>
        <taxon>Dinophyceae</taxon>
        <taxon>Suessiales</taxon>
        <taxon>Symbiodiniaceae</taxon>
        <taxon>Symbiodinium</taxon>
    </lineage>
</organism>
<dbReference type="InterPro" id="IPR050452">
    <property type="entry name" value="Metacaspase"/>
</dbReference>
<protein>
    <submittedName>
        <fullName evidence="4">MCA1 protein</fullName>
    </submittedName>
</protein>
<name>A0A812TM27_9DINO</name>
<reference evidence="4" key="1">
    <citation type="submission" date="2021-02" db="EMBL/GenBank/DDBJ databases">
        <authorList>
            <person name="Dougan E. K."/>
            <person name="Rhodes N."/>
            <person name="Thang M."/>
            <person name="Chan C."/>
        </authorList>
    </citation>
    <scope>NUCLEOTIDE SEQUENCE</scope>
</reference>
<dbReference type="GO" id="GO:0006508">
    <property type="term" value="P:proteolysis"/>
    <property type="evidence" value="ECO:0007669"/>
    <property type="project" value="InterPro"/>
</dbReference>
<evidence type="ECO:0000259" key="3">
    <source>
        <dbReference type="Pfam" id="PF00656"/>
    </source>
</evidence>
<dbReference type="OrthoDB" id="3223806at2759"/>
<feature type="region of interest" description="Disordered" evidence="2">
    <location>
        <begin position="1"/>
        <end position="25"/>
    </location>
</feature>
<evidence type="ECO:0000313" key="4">
    <source>
        <dbReference type="EMBL" id="CAE7531429.1"/>
    </source>
</evidence>
<dbReference type="GO" id="GO:0005737">
    <property type="term" value="C:cytoplasm"/>
    <property type="evidence" value="ECO:0007669"/>
    <property type="project" value="TreeGrafter"/>
</dbReference>
<dbReference type="Gene3D" id="3.40.50.12660">
    <property type="match status" value="2"/>
</dbReference>
<dbReference type="PANTHER" id="PTHR48104">
    <property type="entry name" value="METACASPASE-4"/>
    <property type="match status" value="1"/>
</dbReference>
<keyword evidence="5" id="KW-1185">Reference proteome</keyword>
<dbReference type="EMBL" id="CAJNDS010002575">
    <property type="protein sequence ID" value="CAE7531429.1"/>
    <property type="molecule type" value="Genomic_DNA"/>
</dbReference>
<evidence type="ECO:0000256" key="2">
    <source>
        <dbReference type="SAM" id="MobiDB-lite"/>
    </source>
</evidence>
<dbReference type="AlphaFoldDB" id="A0A812TM27"/>